<protein>
    <recommendedName>
        <fullName evidence="2">EF-hand domain-containing protein</fullName>
    </recommendedName>
</protein>
<dbReference type="PROSITE" id="PS50222">
    <property type="entry name" value="EF_HAND_2"/>
    <property type="match status" value="2"/>
</dbReference>
<evidence type="ECO:0000313" key="3">
    <source>
        <dbReference type="EMBL" id="CAD9420403.1"/>
    </source>
</evidence>
<name>A0A7S2FYK7_9EUKA</name>
<feature type="domain" description="EF-hand" evidence="2">
    <location>
        <begin position="1"/>
        <end position="25"/>
    </location>
</feature>
<evidence type="ECO:0000259" key="2">
    <source>
        <dbReference type="PROSITE" id="PS50222"/>
    </source>
</evidence>
<organism evidence="3">
    <name type="scientific">Haptolina brevifila</name>
    <dbReference type="NCBI Taxonomy" id="156173"/>
    <lineage>
        <taxon>Eukaryota</taxon>
        <taxon>Haptista</taxon>
        <taxon>Haptophyta</taxon>
        <taxon>Prymnesiophyceae</taxon>
        <taxon>Prymnesiales</taxon>
        <taxon>Prymnesiaceae</taxon>
        <taxon>Haptolina</taxon>
    </lineage>
</organism>
<feature type="domain" description="EF-hand" evidence="2">
    <location>
        <begin position="26"/>
        <end position="61"/>
    </location>
</feature>
<dbReference type="GO" id="GO:0005509">
    <property type="term" value="F:calcium ion binding"/>
    <property type="evidence" value="ECO:0007669"/>
    <property type="project" value="InterPro"/>
</dbReference>
<dbReference type="SUPFAM" id="SSF47473">
    <property type="entry name" value="EF-hand"/>
    <property type="match status" value="1"/>
</dbReference>
<gene>
    <name evidence="3" type="ORF">CBRE1094_LOCUS7493</name>
</gene>
<dbReference type="SMART" id="SM00054">
    <property type="entry name" value="EFh"/>
    <property type="match status" value="2"/>
</dbReference>
<dbReference type="CDD" id="cd00051">
    <property type="entry name" value="EFh"/>
    <property type="match status" value="1"/>
</dbReference>
<dbReference type="EMBL" id="HBGU01013889">
    <property type="protein sequence ID" value="CAD9420403.1"/>
    <property type="molecule type" value="Transcribed_RNA"/>
</dbReference>
<keyword evidence="1" id="KW-0106">Calcium</keyword>
<dbReference type="Pfam" id="PF13499">
    <property type="entry name" value="EF-hand_7"/>
    <property type="match status" value="1"/>
</dbReference>
<dbReference type="AlphaFoldDB" id="A0A7S2FYK7"/>
<reference evidence="3" key="1">
    <citation type="submission" date="2021-01" db="EMBL/GenBank/DDBJ databases">
        <authorList>
            <person name="Corre E."/>
            <person name="Pelletier E."/>
            <person name="Niang G."/>
            <person name="Scheremetjew M."/>
            <person name="Finn R."/>
            <person name="Kale V."/>
            <person name="Holt S."/>
            <person name="Cochrane G."/>
            <person name="Meng A."/>
            <person name="Brown T."/>
            <person name="Cohen L."/>
        </authorList>
    </citation>
    <scope>NUCLEOTIDE SEQUENCE</scope>
    <source>
        <strain evidence="3">UTEX LB 985</strain>
    </source>
</reference>
<proteinExistence type="predicted"/>
<dbReference type="PROSITE" id="PS00018">
    <property type="entry name" value="EF_HAND_1"/>
    <property type="match status" value="2"/>
</dbReference>
<dbReference type="Gene3D" id="1.10.238.10">
    <property type="entry name" value="EF-hand"/>
    <property type="match status" value="1"/>
</dbReference>
<dbReference type="InterPro" id="IPR018247">
    <property type="entry name" value="EF_Hand_1_Ca_BS"/>
</dbReference>
<evidence type="ECO:0000256" key="1">
    <source>
        <dbReference type="ARBA" id="ARBA00022837"/>
    </source>
</evidence>
<accession>A0A7S2FYK7</accession>
<sequence>MLDKDESGELDAEEFVQGIQAIEGQLSESQCTRLMEITDVDNSGTIDFNELTKALQKLDLRVDLHDYILVCLRFWCSEMQRTAGVLRSKFQQASKKEGVTAASPANELSPDGVKALLKQVEAPFTPSVLQRMIIEMGRDSKGLAIRERKRSSGAEDRAAAESSMTSIACEPFVRSVMANGFHAVANASFKEMGQALNSATQALMAVNAFSRKLGALGKQKGVLPAAAAAPASAEA</sequence>
<dbReference type="InterPro" id="IPR011992">
    <property type="entry name" value="EF-hand-dom_pair"/>
</dbReference>
<dbReference type="InterPro" id="IPR002048">
    <property type="entry name" value="EF_hand_dom"/>
</dbReference>